<dbReference type="EMBL" id="JAHKSW010000027">
    <property type="protein sequence ID" value="KAG7315329.1"/>
    <property type="molecule type" value="Genomic_DNA"/>
</dbReference>
<sequence length="697" mass="77035">MAGDSEEEIPETGAVFTFGKSKFADNVPSKFWLKNDVPLRLACGDEHTALITENGKLFMFGSNNWGQLGLGEKISVNKPTCVKALKSERVKLVACGRTHTLVYTSCGNLYAAGGNNEGQLGLGDFVERSSFQLVEFFTKHGPIKMLAAGSNTSAAITQDGKLYVWGDNSEGQIGLGKEEGTSTPRELYAEKWVTWISCGYYHSAFVTEDGALFTFGERDSGKLGLCTSKVPNHRVPQQVEGISEPVLQVACGGGHTLALTEKYLYSFGLGQFGQLGHGTFTFESRLPKVVEHFRKGKVKHIACGENHSAVLTESGLLYTFGDGRHGKLALGEEYFANQFKPTLCPRFLKYNVQAVTCGGCHMVVLAKPRLQRSEVVILEDNDVTEDHLEKLLREAESRHSLNRSLSARDRRRERERSPEQFGMMFRTLPPLSSGHLNVSLPATSHTLPPQLNQRTSNGFQRNGLLSSCGKVTEEHEVDAKTPVENYEDNESVKDLGETADLLNLTHVMKMDPGEKTITLSPVQKISNRKTIEFSDDETTGEEEQTDEDEEADDLEEENDEEKEQCENENKEPVETTKLQESGVIQSTAQNDIEEATVPDGPNKDSEEKDTSSPLIEEKLNQNEAKQERPKRLFGSNSKISLFKRSSTKKEKSETLIEERSPAEKVSSSDSGDVEHSSSVEASDSRPLRSRSATCTLL</sequence>
<feature type="compositionally biased region" description="Acidic residues" evidence="22">
    <location>
        <begin position="533"/>
        <end position="563"/>
    </location>
</feature>
<keyword evidence="18" id="KW-0636">Prenylation</keyword>
<dbReference type="PANTHER" id="PTHR22872">
    <property type="entry name" value="BTK-BINDING PROTEIN-RELATED"/>
    <property type="match status" value="1"/>
</dbReference>
<dbReference type="Pfam" id="PF25390">
    <property type="entry name" value="WD40_RLD"/>
    <property type="match status" value="1"/>
</dbReference>
<evidence type="ECO:0000256" key="13">
    <source>
        <dbReference type="ARBA" id="ARBA00023034"/>
    </source>
</evidence>
<dbReference type="InterPro" id="IPR051625">
    <property type="entry name" value="Signaling_Regulatory_Domain"/>
</dbReference>
<dbReference type="GO" id="GO:0007601">
    <property type="term" value="P:visual perception"/>
    <property type="evidence" value="ECO:0007669"/>
    <property type="project" value="UniProtKB-KW"/>
</dbReference>
<keyword evidence="8" id="KW-0716">Sensory transduction</keyword>
<evidence type="ECO:0000256" key="4">
    <source>
        <dbReference type="ARBA" id="ARBA00004611"/>
    </source>
</evidence>
<evidence type="ECO:0000256" key="11">
    <source>
        <dbReference type="ARBA" id="ARBA00022794"/>
    </source>
</evidence>
<dbReference type="PRINTS" id="PR00633">
    <property type="entry name" value="RCCNDNSATION"/>
</dbReference>
<accession>A0A9D3N5V8</accession>
<protein>
    <recommendedName>
        <fullName evidence="20">X-linked retinitis pigmentosa GTPase regulator</fullName>
    </recommendedName>
</protein>
<dbReference type="SUPFAM" id="SSF50985">
    <property type="entry name" value="RCC1/BLIP-II"/>
    <property type="match status" value="1"/>
</dbReference>
<dbReference type="GO" id="GO:0005929">
    <property type="term" value="C:cilium"/>
    <property type="evidence" value="ECO:0007669"/>
    <property type="project" value="UniProtKB-ARBA"/>
</dbReference>
<dbReference type="PROSITE" id="PS50012">
    <property type="entry name" value="RCC1_3"/>
    <property type="match status" value="6"/>
</dbReference>
<proteinExistence type="predicted"/>
<dbReference type="GO" id="GO:0005813">
    <property type="term" value="C:centrosome"/>
    <property type="evidence" value="ECO:0007669"/>
    <property type="project" value="UniProtKB-SubCell"/>
</dbReference>
<dbReference type="InterPro" id="IPR000408">
    <property type="entry name" value="Reg_chr_condens"/>
</dbReference>
<dbReference type="Pfam" id="PF13540">
    <property type="entry name" value="RCC1_2"/>
    <property type="match status" value="1"/>
</dbReference>
<comment type="caution">
    <text evidence="24">The sequence shown here is derived from an EMBL/GenBank/DDBJ whole genome shotgun (WGS) entry which is preliminary data.</text>
</comment>
<evidence type="ECO:0000256" key="6">
    <source>
        <dbReference type="ARBA" id="ARBA00022490"/>
    </source>
</evidence>
<keyword evidence="7" id="KW-0597">Phosphoprotein</keyword>
<feature type="domain" description="RCC1-like" evidence="23">
    <location>
        <begin position="34"/>
        <end position="291"/>
    </location>
</feature>
<dbReference type="FunFam" id="2.130.10.30:FF:000013">
    <property type="entry name" value="Retinitis pigmentosa GTPase regulator isoform 1"/>
    <property type="match status" value="1"/>
</dbReference>
<keyword evidence="10" id="KW-0677">Repeat</keyword>
<keyword evidence="13" id="KW-0333">Golgi apparatus</keyword>
<feature type="compositionally biased region" description="Basic and acidic residues" evidence="22">
    <location>
        <begin position="564"/>
        <end position="574"/>
    </location>
</feature>
<evidence type="ECO:0000256" key="22">
    <source>
        <dbReference type="SAM" id="MobiDB-lite"/>
    </source>
</evidence>
<dbReference type="Gene3D" id="2.130.10.30">
    <property type="entry name" value="Regulator of chromosome condensation 1/beta-lactamase-inhibitor protein II"/>
    <property type="match status" value="1"/>
</dbReference>
<keyword evidence="16" id="KW-0966">Cell projection</keyword>
<evidence type="ECO:0000256" key="20">
    <source>
        <dbReference type="ARBA" id="ARBA00073293"/>
    </source>
</evidence>
<dbReference type="GO" id="GO:0005085">
    <property type="term" value="F:guanyl-nucleotide exchange factor activity"/>
    <property type="evidence" value="ECO:0007669"/>
    <property type="project" value="UniProtKB-KW"/>
</dbReference>
<feature type="repeat" description="RCC1" evidence="21">
    <location>
        <begin position="262"/>
        <end position="314"/>
    </location>
</feature>
<dbReference type="InterPro" id="IPR009091">
    <property type="entry name" value="RCC1/BLIP-II"/>
</dbReference>
<feature type="repeat" description="RCC1" evidence="21">
    <location>
        <begin position="315"/>
        <end position="368"/>
    </location>
</feature>
<evidence type="ECO:0000256" key="18">
    <source>
        <dbReference type="ARBA" id="ARBA00023289"/>
    </source>
</evidence>
<dbReference type="GO" id="GO:0005794">
    <property type="term" value="C:Golgi apparatus"/>
    <property type="evidence" value="ECO:0007669"/>
    <property type="project" value="UniProtKB-SubCell"/>
</dbReference>
<feature type="repeat" description="RCC1" evidence="21">
    <location>
        <begin position="107"/>
        <end position="159"/>
    </location>
</feature>
<evidence type="ECO:0000259" key="23">
    <source>
        <dbReference type="Pfam" id="PF25390"/>
    </source>
</evidence>
<keyword evidence="11" id="KW-0970">Cilium biogenesis/degradation</keyword>
<evidence type="ECO:0000256" key="3">
    <source>
        <dbReference type="ARBA" id="ARBA00004555"/>
    </source>
</evidence>
<name>A0A9D3N5V8_9TELE</name>
<keyword evidence="14" id="KW-0969">Cilium</keyword>
<evidence type="ECO:0000256" key="19">
    <source>
        <dbReference type="ARBA" id="ARBA00023305"/>
    </source>
</evidence>
<dbReference type="GO" id="GO:0030030">
    <property type="term" value="P:cell projection organization"/>
    <property type="evidence" value="ECO:0007669"/>
    <property type="project" value="UniProtKB-KW"/>
</dbReference>
<dbReference type="PROSITE" id="PS00626">
    <property type="entry name" value="RCC1_2"/>
    <property type="match status" value="4"/>
</dbReference>
<dbReference type="InterPro" id="IPR058923">
    <property type="entry name" value="RCC1-like_dom"/>
</dbReference>
<evidence type="ECO:0000313" key="25">
    <source>
        <dbReference type="Proteomes" id="UP000824219"/>
    </source>
</evidence>
<feature type="compositionally biased region" description="Polar residues" evidence="22">
    <location>
        <begin position="576"/>
        <end position="590"/>
    </location>
</feature>
<reference evidence="24 25" key="1">
    <citation type="submission" date="2021-06" db="EMBL/GenBank/DDBJ databases">
        <title>Chromosome-level genome assembly of the red-tail catfish (Hemibagrus wyckioides).</title>
        <authorList>
            <person name="Shao F."/>
        </authorList>
    </citation>
    <scope>NUCLEOTIDE SEQUENCE [LARGE SCALE GENOMIC DNA]</scope>
    <source>
        <strain evidence="24">EC202008001</strain>
        <tissue evidence="24">Blood</tissue>
    </source>
</reference>
<evidence type="ECO:0000256" key="17">
    <source>
        <dbReference type="ARBA" id="ARBA00023288"/>
    </source>
</evidence>
<keyword evidence="15" id="KW-0206">Cytoskeleton</keyword>
<evidence type="ECO:0000256" key="10">
    <source>
        <dbReference type="ARBA" id="ARBA00022737"/>
    </source>
</evidence>
<feature type="compositionally biased region" description="Basic and acidic residues" evidence="22">
    <location>
        <begin position="672"/>
        <end position="686"/>
    </location>
</feature>
<organism evidence="24 25">
    <name type="scientific">Hemibagrus wyckioides</name>
    <dbReference type="NCBI Taxonomy" id="337641"/>
    <lineage>
        <taxon>Eukaryota</taxon>
        <taxon>Metazoa</taxon>
        <taxon>Chordata</taxon>
        <taxon>Craniata</taxon>
        <taxon>Vertebrata</taxon>
        <taxon>Euteleostomi</taxon>
        <taxon>Actinopterygii</taxon>
        <taxon>Neopterygii</taxon>
        <taxon>Teleostei</taxon>
        <taxon>Ostariophysi</taxon>
        <taxon>Siluriformes</taxon>
        <taxon>Bagridae</taxon>
        <taxon>Hemibagrus</taxon>
    </lineage>
</organism>
<keyword evidence="5" id="KW-0488">Methylation</keyword>
<keyword evidence="6" id="KW-0963">Cytoplasm</keyword>
<feature type="compositionally biased region" description="Basic and acidic residues" evidence="22">
    <location>
        <begin position="647"/>
        <end position="662"/>
    </location>
</feature>
<keyword evidence="9" id="KW-0344">Guanine-nucleotide releasing factor</keyword>
<keyword evidence="25" id="KW-1185">Reference proteome</keyword>
<feature type="region of interest" description="Disordered" evidence="22">
    <location>
        <begin position="399"/>
        <end position="419"/>
    </location>
</feature>
<evidence type="ECO:0000256" key="8">
    <source>
        <dbReference type="ARBA" id="ARBA00022606"/>
    </source>
</evidence>
<evidence type="ECO:0000256" key="7">
    <source>
        <dbReference type="ARBA" id="ARBA00022553"/>
    </source>
</evidence>
<evidence type="ECO:0000256" key="1">
    <source>
        <dbReference type="ARBA" id="ARBA00004120"/>
    </source>
</evidence>
<evidence type="ECO:0000256" key="9">
    <source>
        <dbReference type="ARBA" id="ARBA00022658"/>
    </source>
</evidence>
<dbReference type="Proteomes" id="UP000824219">
    <property type="component" value="Linkage Group LG27"/>
</dbReference>
<evidence type="ECO:0000256" key="2">
    <source>
        <dbReference type="ARBA" id="ARBA00004300"/>
    </source>
</evidence>
<feature type="compositionally biased region" description="Basic and acidic residues" evidence="22">
    <location>
        <begin position="406"/>
        <end position="418"/>
    </location>
</feature>
<evidence type="ECO:0000313" key="24">
    <source>
        <dbReference type="EMBL" id="KAG7315329.1"/>
    </source>
</evidence>
<evidence type="ECO:0000256" key="14">
    <source>
        <dbReference type="ARBA" id="ARBA00023069"/>
    </source>
</evidence>
<feature type="region of interest" description="Disordered" evidence="22">
    <location>
        <begin position="528"/>
        <end position="697"/>
    </location>
</feature>
<dbReference type="AlphaFoldDB" id="A0A9D3N5V8"/>
<evidence type="ECO:0000256" key="12">
    <source>
        <dbReference type="ARBA" id="ARBA00022846"/>
    </source>
</evidence>
<evidence type="ECO:0000256" key="15">
    <source>
        <dbReference type="ARBA" id="ARBA00023212"/>
    </source>
</evidence>
<feature type="repeat" description="RCC1" evidence="21">
    <location>
        <begin position="210"/>
        <end position="262"/>
    </location>
</feature>
<keyword evidence="12" id="KW-0282">Flagellum</keyword>
<comment type="subcellular location">
    <subcellularLocation>
        <location evidence="1">Cytoplasm</location>
        <location evidence="1">Cytoskeleton</location>
        <location evidence="1">Cilium basal body</location>
    </subcellularLocation>
    <subcellularLocation>
        <location evidence="4">Cytoplasm</location>
        <location evidence="4">Cytoskeleton</location>
        <location evidence="4">Flagellum axoneme</location>
    </subcellularLocation>
    <subcellularLocation>
        <location evidence="2">Cytoplasm</location>
        <location evidence="2">Cytoskeleton</location>
        <location evidence="2">Microtubule organizing center</location>
        <location evidence="2">Centrosome</location>
    </subcellularLocation>
    <subcellularLocation>
        <location evidence="3">Golgi apparatus</location>
    </subcellularLocation>
</comment>
<evidence type="ECO:0000256" key="16">
    <source>
        <dbReference type="ARBA" id="ARBA00023273"/>
    </source>
</evidence>
<keyword evidence="17" id="KW-0449">Lipoprotein</keyword>
<feature type="repeat" description="RCC1" evidence="21">
    <location>
        <begin position="55"/>
        <end position="106"/>
    </location>
</feature>
<dbReference type="PANTHER" id="PTHR22872:SF9">
    <property type="entry name" value="X-LINKED RETINITIS PIGMENTOSA GTPASE REGULATOR"/>
    <property type="match status" value="1"/>
</dbReference>
<evidence type="ECO:0000256" key="21">
    <source>
        <dbReference type="PROSITE-ProRule" id="PRU00235"/>
    </source>
</evidence>
<feature type="compositionally biased region" description="Basic and acidic residues" evidence="22">
    <location>
        <begin position="601"/>
        <end position="630"/>
    </location>
</feature>
<evidence type="ECO:0000256" key="5">
    <source>
        <dbReference type="ARBA" id="ARBA00022481"/>
    </source>
</evidence>
<feature type="repeat" description="RCC1" evidence="21">
    <location>
        <begin position="160"/>
        <end position="209"/>
    </location>
</feature>
<keyword evidence="19" id="KW-0844">Vision</keyword>
<gene>
    <name evidence="24" type="ORF">KOW79_021417</name>
</gene>
<dbReference type="OrthoDB" id="10253607at2759"/>